<dbReference type="Pfam" id="PF03950">
    <property type="entry name" value="tRNA-synt_1c_C"/>
    <property type="match status" value="1"/>
</dbReference>
<keyword evidence="1" id="KW-0648">Protein biosynthesis</keyword>
<dbReference type="GO" id="GO:0005829">
    <property type="term" value="C:cytosol"/>
    <property type="evidence" value="ECO:0007669"/>
    <property type="project" value="TreeGrafter"/>
</dbReference>
<protein>
    <recommendedName>
        <fullName evidence="6">Glutamyl/glutaminyl-tRNA synthetase class Ib anti-codon binding domain-containing protein</fullName>
    </recommendedName>
</protein>
<dbReference type="SUPFAM" id="SSF50715">
    <property type="entry name" value="Ribosomal protein L25-like"/>
    <property type="match status" value="1"/>
</dbReference>
<dbReference type="InterPro" id="IPR020059">
    <property type="entry name" value="Glu/Gln-tRNA-synth_Ib_codon-bd"/>
</dbReference>
<name>A0A7S1VDS4_9STRA</name>
<dbReference type="Pfam" id="PF20974">
    <property type="entry name" value="tRNA-synt_1c_C2"/>
    <property type="match status" value="1"/>
</dbReference>
<reference evidence="5" key="1">
    <citation type="submission" date="2021-01" db="EMBL/GenBank/DDBJ databases">
        <authorList>
            <person name="Corre E."/>
            <person name="Pelletier E."/>
            <person name="Niang G."/>
            <person name="Scheremetjew M."/>
            <person name="Finn R."/>
            <person name="Kale V."/>
            <person name="Holt S."/>
            <person name="Cochrane G."/>
            <person name="Meng A."/>
            <person name="Brown T."/>
            <person name="Cohen L."/>
        </authorList>
    </citation>
    <scope>NUCLEOTIDE SEQUENCE</scope>
    <source>
        <strain evidence="5">CCMP 410</strain>
    </source>
</reference>
<gene>
    <name evidence="5" type="ORF">GOCE00092_LOCUS19558</name>
</gene>
<proteinExistence type="predicted"/>
<dbReference type="InterPro" id="IPR020056">
    <property type="entry name" value="Rbsml_bL25/Gln-tRNA_synth_N"/>
</dbReference>
<dbReference type="GO" id="GO:0006425">
    <property type="term" value="P:glutaminyl-tRNA aminoacylation"/>
    <property type="evidence" value="ECO:0007669"/>
    <property type="project" value="TreeGrafter"/>
</dbReference>
<evidence type="ECO:0000256" key="2">
    <source>
        <dbReference type="SAM" id="MobiDB-lite"/>
    </source>
</evidence>
<dbReference type="InterPro" id="IPR050132">
    <property type="entry name" value="Gln/Glu-tRNA_Ligase"/>
</dbReference>
<evidence type="ECO:0008006" key="6">
    <source>
        <dbReference type="Google" id="ProtNLM"/>
    </source>
</evidence>
<dbReference type="AlphaFoldDB" id="A0A7S1VDS4"/>
<evidence type="ECO:0000313" key="5">
    <source>
        <dbReference type="EMBL" id="CAD9296606.1"/>
    </source>
</evidence>
<organism evidence="5">
    <name type="scientific">Grammatophora oceanica</name>
    <dbReference type="NCBI Taxonomy" id="210454"/>
    <lineage>
        <taxon>Eukaryota</taxon>
        <taxon>Sar</taxon>
        <taxon>Stramenopiles</taxon>
        <taxon>Ochrophyta</taxon>
        <taxon>Bacillariophyta</taxon>
        <taxon>Fragilariophyceae</taxon>
        <taxon>Fragilariophycidae</taxon>
        <taxon>Rhabdonematales</taxon>
        <taxon>Grammatophoraceae</taxon>
        <taxon>Grammatophora</taxon>
    </lineage>
</organism>
<accession>A0A7S1VDS4</accession>
<dbReference type="InterPro" id="IPR011035">
    <property type="entry name" value="Ribosomal_bL25/Gln-tRNA_synth"/>
</dbReference>
<feature type="compositionally biased region" description="Polar residues" evidence="2">
    <location>
        <begin position="10"/>
        <end position="20"/>
    </location>
</feature>
<dbReference type="PANTHER" id="PTHR43097">
    <property type="entry name" value="GLUTAMINE-TRNA LIGASE"/>
    <property type="match status" value="1"/>
</dbReference>
<dbReference type="GO" id="GO:0005524">
    <property type="term" value="F:ATP binding"/>
    <property type="evidence" value="ECO:0007669"/>
    <property type="project" value="InterPro"/>
</dbReference>
<sequence length="299" mass="33797">MAEGWPKTYDIQNSPTDPSLGSHTLSLEGPILYIDASDFRLEDHSTYYGLAPNKAVGLKYHGGNMICDKVIKEGEKVVALECHLDISGDRPKPKTYISWVPLEGCVHAEVRVYNDLFSVAEPTDLWEEELNPTSEIVYKDAKLDASVREVVQGGEAVDRWTSNLALQFERIGYFVVDYESHGYDPTTNTGLLVFNRTVSLKEEVFKKELTPAELAAIEARREQSKKDKANKEARMKLDPLSLFKEGEEYKGKYSKYNEETGVPTHAANGEPLSKSAMKKLEKDRKKFLNQKAKWEKANK</sequence>
<evidence type="ECO:0000256" key="1">
    <source>
        <dbReference type="ARBA" id="ARBA00022917"/>
    </source>
</evidence>
<feature type="region of interest" description="Disordered" evidence="2">
    <location>
        <begin position="254"/>
        <end position="281"/>
    </location>
</feature>
<dbReference type="EMBL" id="HBGK01037724">
    <property type="protein sequence ID" value="CAD9296606.1"/>
    <property type="molecule type" value="Transcribed_RNA"/>
</dbReference>
<feature type="region of interest" description="Disordered" evidence="2">
    <location>
        <begin position="1"/>
        <end position="20"/>
    </location>
</feature>
<dbReference type="Gene3D" id="2.40.240.10">
    <property type="entry name" value="Ribosomal Protein L25, Chain P"/>
    <property type="match status" value="2"/>
</dbReference>
<dbReference type="InterPro" id="IPR049437">
    <property type="entry name" value="tRNA-synt_1c_C2"/>
</dbReference>
<feature type="domain" description="tRNA synthetases class I (E and Q) anti-codon binding" evidence="4">
    <location>
        <begin position="97"/>
        <end position="177"/>
    </location>
</feature>
<dbReference type="GO" id="GO:0004819">
    <property type="term" value="F:glutamine-tRNA ligase activity"/>
    <property type="evidence" value="ECO:0007669"/>
    <property type="project" value="TreeGrafter"/>
</dbReference>
<feature type="domain" description="Glutamyl/glutaminyl-tRNA synthetase class Ib anti-codon binding" evidence="3">
    <location>
        <begin position="7"/>
        <end position="85"/>
    </location>
</feature>
<dbReference type="PANTHER" id="PTHR43097:SF4">
    <property type="entry name" value="GLUTAMINE--TRNA LIGASE"/>
    <property type="match status" value="1"/>
</dbReference>
<evidence type="ECO:0000259" key="3">
    <source>
        <dbReference type="Pfam" id="PF03950"/>
    </source>
</evidence>
<evidence type="ECO:0000259" key="4">
    <source>
        <dbReference type="Pfam" id="PF20974"/>
    </source>
</evidence>